<evidence type="ECO:0000256" key="7">
    <source>
        <dbReference type="ARBA" id="ARBA00023224"/>
    </source>
</evidence>
<dbReference type="GO" id="GO:0030425">
    <property type="term" value="C:dendrite"/>
    <property type="evidence" value="ECO:0007669"/>
    <property type="project" value="TreeGrafter"/>
</dbReference>
<keyword evidence="3 8" id="KW-0812">Transmembrane</keyword>
<evidence type="ECO:0000256" key="3">
    <source>
        <dbReference type="ARBA" id="ARBA00022692"/>
    </source>
</evidence>
<feature type="transmembrane region" description="Helical" evidence="8">
    <location>
        <begin position="146"/>
        <end position="168"/>
    </location>
</feature>
<sequence length="421" mass="49378">MNLKQLRTVIPQLLIDKNIQTQNVYSLYKPVYIITKLLCLASFTLHHSKNNSKKMYYALQVVFVCFMVYLTVLSYADKMVLKSFGNSTIIVYINRVLSILLLIVTIITFLTSHVHARYIPKILKTIRTLDKVISKRKYQIPTRFKLFNIILLLLYTFFFQLLVGEIVLDLYLKSQVSIDKIFRCLCRILSAATILQYATILNLLYWRFVIVNNLIKLIKLNDEDQTIFELKLCSTILQQLYDICKRINTIFGIFLASVLFVIFTEYLETMFAFLATYWMLGIKIVDRPRIEELGFWEITINNFLATILHCYVVFFFADLIHKEVNRTNDVLEELHLRSYFCSKVLKTICQLYHQINHNKFVFTAGKFIDLGWHQAFMMFGGVISYSIVSSQLYLNVKQKEFDLPAVSIPSLLCVRVFKTFV</sequence>
<evidence type="ECO:0000256" key="4">
    <source>
        <dbReference type="ARBA" id="ARBA00022989"/>
    </source>
</evidence>
<comment type="subcellular location">
    <subcellularLocation>
        <location evidence="1 8">Cell membrane</location>
        <topology evidence="1 8">Multi-pass membrane protein</topology>
    </subcellularLocation>
</comment>
<gene>
    <name evidence="9" type="ORF">RN001_000480</name>
</gene>
<keyword evidence="4 8" id="KW-1133">Transmembrane helix</keyword>
<protein>
    <recommendedName>
        <fullName evidence="8">Gustatory receptor</fullName>
    </recommendedName>
</protein>
<dbReference type="AlphaFoldDB" id="A0AAN7Q309"/>
<proteinExistence type="inferred from homology"/>
<evidence type="ECO:0000256" key="2">
    <source>
        <dbReference type="ARBA" id="ARBA00022475"/>
    </source>
</evidence>
<dbReference type="GO" id="GO:0030424">
    <property type="term" value="C:axon"/>
    <property type="evidence" value="ECO:0007669"/>
    <property type="project" value="TreeGrafter"/>
</dbReference>
<evidence type="ECO:0000256" key="8">
    <source>
        <dbReference type="RuleBase" id="RU363108"/>
    </source>
</evidence>
<feature type="transmembrane region" description="Helical" evidence="8">
    <location>
        <begin position="188"/>
        <end position="210"/>
    </location>
</feature>
<evidence type="ECO:0000256" key="1">
    <source>
        <dbReference type="ARBA" id="ARBA00004651"/>
    </source>
</evidence>
<comment type="caution">
    <text evidence="9">The sequence shown here is derived from an EMBL/GenBank/DDBJ whole genome shotgun (WGS) entry which is preliminary data.</text>
</comment>
<keyword evidence="2 8" id="KW-1003">Cell membrane</keyword>
<dbReference type="EMBL" id="JARPUR010000001">
    <property type="protein sequence ID" value="KAK4884209.1"/>
    <property type="molecule type" value="Genomic_DNA"/>
</dbReference>
<dbReference type="PANTHER" id="PTHR21143">
    <property type="entry name" value="INVERTEBRATE GUSTATORY RECEPTOR"/>
    <property type="match status" value="1"/>
</dbReference>
<keyword evidence="5 8" id="KW-0472">Membrane</keyword>
<organism evidence="9 10">
    <name type="scientific">Aquatica leii</name>
    <dbReference type="NCBI Taxonomy" id="1421715"/>
    <lineage>
        <taxon>Eukaryota</taxon>
        <taxon>Metazoa</taxon>
        <taxon>Ecdysozoa</taxon>
        <taxon>Arthropoda</taxon>
        <taxon>Hexapoda</taxon>
        <taxon>Insecta</taxon>
        <taxon>Pterygota</taxon>
        <taxon>Neoptera</taxon>
        <taxon>Endopterygota</taxon>
        <taxon>Coleoptera</taxon>
        <taxon>Polyphaga</taxon>
        <taxon>Elateriformia</taxon>
        <taxon>Elateroidea</taxon>
        <taxon>Lampyridae</taxon>
        <taxon>Luciolinae</taxon>
        <taxon>Aquatica</taxon>
    </lineage>
</organism>
<comment type="function">
    <text evidence="8">Gustatory receptor which mediates acceptance or avoidance behavior, depending on its substrates.</text>
</comment>
<feature type="transmembrane region" description="Helical" evidence="8">
    <location>
        <begin position="57"/>
        <end position="76"/>
    </location>
</feature>
<reference evidence="10" key="1">
    <citation type="submission" date="2023-01" db="EMBL/GenBank/DDBJ databases">
        <title>Key to firefly adult light organ development and bioluminescence: homeobox transcription factors regulate luciferase expression and transportation to peroxisome.</title>
        <authorList>
            <person name="Fu X."/>
        </authorList>
    </citation>
    <scope>NUCLEOTIDE SEQUENCE [LARGE SCALE GENOMIC DNA]</scope>
</reference>
<dbReference type="GO" id="GO:0043025">
    <property type="term" value="C:neuronal cell body"/>
    <property type="evidence" value="ECO:0007669"/>
    <property type="project" value="TreeGrafter"/>
</dbReference>
<name>A0AAN7Q309_9COLE</name>
<dbReference type="GO" id="GO:0007635">
    <property type="term" value="P:chemosensory behavior"/>
    <property type="evidence" value="ECO:0007669"/>
    <property type="project" value="TreeGrafter"/>
</dbReference>
<keyword evidence="10" id="KW-1185">Reference proteome</keyword>
<keyword evidence="7 8" id="KW-0807">Transducer</keyword>
<feature type="transmembrane region" description="Helical" evidence="8">
    <location>
        <begin position="298"/>
        <end position="317"/>
    </location>
</feature>
<evidence type="ECO:0000256" key="5">
    <source>
        <dbReference type="ARBA" id="ARBA00023136"/>
    </source>
</evidence>
<dbReference type="Proteomes" id="UP001353858">
    <property type="component" value="Unassembled WGS sequence"/>
</dbReference>
<dbReference type="GO" id="GO:0008049">
    <property type="term" value="P:male courtship behavior"/>
    <property type="evidence" value="ECO:0007669"/>
    <property type="project" value="TreeGrafter"/>
</dbReference>
<feature type="transmembrane region" description="Helical" evidence="8">
    <location>
        <begin position="96"/>
        <end position="116"/>
    </location>
</feature>
<evidence type="ECO:0000313" key="9">
    <source>
        <dbReference type="EMBL" id="KAK4884209.1"/>
    </source>
</evidence>
<dbReference type="GO" id="GO:0005886">
    <property type="term" value="C:plasma membrane"/>
    <property type="evidence" value="ECO:0007669"/>
    <property type="project" value="UniProtKB-SubCell"/>
</dbReference>
<dbReference type="PANTHER" id="PTHR21143:SF133">
    <property type="entry name" value="GUSTATORY AND PHEROMONE RECEPTOR 32A-RELATED"/>
    <property type="match status" value="1"/>
</dbReference>
<comment type="caution">
    <text evidence="8">Lacks conserved residue(s) required for the propagation of feature annotation.</text>
</comment>
<accession>A0AAN7Q309</accession>
<feature type="transmembrane region" description="Helical" evidence="8">
    <location>
        <begin position="247"/>
        <end position="264"/>
    </location>
</feature>
<dbReference type="GO" id="GO:0007165">
    <property type="term" value="P:signal transduction"/>
    <property type="evidence" value="ECO:0007669"/>
    <property type="project" value="UniProtKB-KW"/>
</dbReference>
<comment type="similarity">
    <text evidence="8">Belongs to the insect chemoreceptor superfamily. Gustatory receptor (GR) family.</text>
</comment>
<dbReference type="InterPro" id="IPR013604">
    <property type="entry name" value="7TM_chemorcpt"/>
</dbReference>
<evidence type="ECO:0000256" key="6">
    <source>
        <dbReference type="ARBA" id="ARBA00023170"/>
    </source>
</evidence>
<dbReference type="GO" id="GO:0050909">
    <property type="term" value="P:sensory perception of taste"/>
    <property type="evidence" value="ECO:0007669"/>
    <property type="project" value="InterPro"/>
</dbReference>
<dbReference type="Pfam" id="PF08395">
    <property type="entry name" value="7tm_7"/>
    <property type="match status" value="1"/>
</dbReference>
<evidence type="ECO:0000313" key="10">
    <source>
        <dbReference type="Proteomes" id="UP001353858"/>
    </source>
</evidence>
<keyword evidence="6 8" id="KW-0675">Receptor</keyword>